<keyword evidence="5" id="KW-0326">Glycosidase</keyword>
<dbReference type="SUPFAM" id="SSF51445">
    <property type="entry name" value="(Trans)glycosidases"/>
    <property type="match status" value="1"/>
</dbReference>
<evidence type="ECO:0000256" key="5">
    <source>
        <dbReference type="ARBA" id="ARBA00023295"/>
    </source>
</evidence>
<evidence type="ECO:0000313" key="9">
    <source>
        <dbReference type="EMBL" id="KAF7827322.1"/>
    </source>
</evidence>
<dbReference type="GO" id="GO:0005975">
    <property type="term" value="P:carbohydrate metabolic process"/>
    <property type="evidence" value="ECO:0007669"/>
    <property type="project" value="InterPro"/>
</dbReference>
<evidence type="ECO:0000256" key="8">
    <source>
        <dbReference type="RuleBase" id="RU004335"/>
    </source>
</evidence>
<organism evidence="9 10">
    <name type="scientific">Senna tora</name>
    <dbReference type="NCBI Taxonomy" id="362788"/>
    <lineage>
        <taxon>Eukaryota</taxon>
        <taxon>Viridiplantae</taxon>
        <taxon>Streptophyta</taxon>
        <taxon>Embryophyta</taxon>
        <taxon>Tracheophyta</taxon>
        <taxon>Spermatophyta</taxon>
        <taxon>Magnoliopsida</taxon>
        <taxon>eudicotyledons</taxon>
        <taxon>Gunneridae</taxon>
        <taxon>Pentapetalae</taxon>
        <taxon>rosids</taxon>
        <taxon>fabids</taxon>
        <taxon>Fabales</taxon>
        <taxon>Fabaceae</taxon>
        <taxon>Caesalpinioideae</taxon>
        <taxon>Cassia clade</taxon>
        <taxon>Senna</taxon>
    </lineage>
</organism>
<dbReference type="OrthoDB" id="941679at2759"/>
<dbReference type="GO" id="GO:0042973">
    <property type="term" value="F:glucan endo-1,3-beta-D-glucosidase activity"/>
    <property type="evidence" value="ECO:0007669"/>
    <property type="project" value="UniProtKB-EC"/>
</dbReference>
<keyword evidence="10" id="KW-1185">Reference proteome</keyword>
<dbReference type="InterPro" id="IPR017853">
    <property type="entry name" value="GH"/>
</dbReference>
<dbReference type="EMBL" id="JAAIUW010000006">
    <property type="protein sequence ID" value="KAF7827322.1"/>
    <property type="molecule type" value="Genomic_DNA"/>
</dbReference>
<dbReference type="InterPro" id="IPR044965">
    <property type="entry name" value="Glyco_hydro_17_plant"/>
</dbReference>
<reference evidence="9" key="1">
    <citation type="submission" date="2020-09" db="EMBL/GenBank/DDBJ databases">
        <title>Genome-Enabled Discovery of Anthraquinone Biosynthesis in Senna tora.</title>
        <authorList>
            <person name="Kang S.-H."/>
            <person name="Pandey R.P."/>
            <person name="Lee C.-M."/>
            <person name="Sim J.-S."/>
            <person name="Jeong J.-T."/>
            <person name="Choi B.-S."/>
            <person name="Jung M."/>
            <person name="Ginzburg D."/>
            <person name="Zhao K."/>
            <person name="Won S.Y."/>
            <person name="Oh T.-J."/>
            <person name="Yu Y."/>
            <person name="Kim N.-H."/>
            <person name="Lee O.R."/>
            <person name="Lee T.-H."/>
            <person name="Bashyal P."/>
            <person name="Kim T.-S."/>
            <person name="Lee W.-H."/>
            <person name="Kawkins C."/>
            <person name="Kim C.-K."/>
            <person name="Kim J.S."/>
            <person name="Ahn B.O."/>
            <person name="Rhee S.Y."/>
            <person name="Sohng J.K."/>
        </authorList>
    </citation>
    <scope>NUCLEOTIDE SEQUENCE</scope>
    <source>
        <tissue evidence="9">Leaf</tissue>
    </source>
</reference>
<evidence type="ECO:0000256" key="3">
    <source>
        <dbReference type="ARBA" id="ARBA00012780"/>
    </source>
</evidence>
<dbReference type="AlphaFoldDB" id="A0A834TTU2"/>
<dbReference type="FunFam" id="3.20.20.80:FF:000010">
    <property type="entry name" value="glucan endo-1,3-beta-glucosidase, basic"/>
    <property type="match status" value="1"/>
</dbReference>
<keyword evidence="4" id="KW-0378">Hydrolase</keyword>
<evidence type="ECO:0000256" key="2">
    <source>
        <dbReference type="ARBA" id="ARBA00008773"/>
    </source>
</evidence>
<evidence type="ECO:0000313" key="10">
    <source>
        <dbReference type="Proteomes" id="UP000634136"/>
    </source>
</evidence>
<gene>
    <name evidence="9" type="ORF">G2W53_018486</name>
</gene>
<comment type="similarity">
    <text evidence="2 8">Belongs to the glycosyl hydrolase 17 family.</text>
</comment>
<proteinExistence type="inferred from homology"/>
<dbReference type="Gene3D" id="3.20.20.80">
    <property type="entry name" value="Glycosidases"/>
    <property type="match status" value="1"/>
</dbReference>
<accession>A0A834TTU2</accession>
<evidence type="ECO:0000256" key="7">
    <source>
        <dbReference type="ARBA" id="ARBA00033417"/>
    </source>
</evidence>
<comment type="catalytic activity">
    <reaction evidence="1">
        <text>Hydrolysis of (1-&gt;3)-beta-D-glucosidic linkages in (1-&gt;3)-beta-D-glucans.</text>
        <dbReference type="EC" id="3.2.1.39"/>
    </reaction>
</comment>
<evidence type="ECO:0000256" key="4">
    <source>
        <dbReference type="ARBA" id="ARBA00022801"/>
    </source>
</evidence>
<dbReference type="Proteomes" id="UP000634136">
    <property type="component" value="Unassembled WGS sequence"/>
</dbReference>
<sequence length="408" mass="45181">MGMNLKYGMGGLEGGWGRGLSFLVRNGFGGGMEGRWFTEAGVTVLGGSRLGTERGEWGGLRDWDMGDGGGGFGEYRGRGVRFCRVGGVVVFWWRKDGCAIHRSLLWGTWRWSTKQEVVVNLYKSNGIGRMRIYYPDEKAIQAFQGSNIELLLDVDKETIQSLTDVGAATDWVSKYVSPYSPDVTFRYINVGNNIRPSDTEAQYILPAMQNIHNAISAVNLQRQIKVSTAIPISLINIYYAPNNSEFTSDASSYIKPIVSFLVKNGAPLLANLYPYKLYANNYQSFSLDYALFNQPATNDVGYQNLFDSMLGSVYVALEKIGAPNLRIVVSDSGWPSKGGFGASVENAGSYYQNLIKHVNGGTPKKPNGPIKAYLFALFDEDGKQGAETERHFGLFRPDKSPKYQLNFK</sequence>
<protein>
    <recommendedName>
        <fullName evidence="3">glucan endo-1,3-beta-D-glucosidase</fullName>
        <ecNumber evidence="3">3.2.1.39</ecNumber>
    </recommendedName>
    <alternativeName>
        <fullName evidence="6">(1-&gt;3)-beta-glucan endohydrolase</fullName>
    </alternativeName>
    <alternativeName>
        <fullName evidence="7">Beta-1,3-endoglucanase</fullName>
    </alternativeName>
</protein>
<evidence type="ECO:0000256" key="1">
    <source>
        <dbReference type="ARBA" id="ARBA00000382"/>
    </source>
</evidence>
<dbReference type="Pfam" id="PF00332">
    <property type="entry name" value="Glyco_hydro_17"/>
    <property type="match status" value="1"/>
</dbReference>
<dbReference type="InterPro" id="IPR000490">
    <property type="entry name" value="Glyco_hydro_17"/>
</dbReference>
<dbReference type="PANTHER" id="PTHR32227">
    <property type="entry name" value="GLUCAN ENDO-1,3-BETA-GLUCOSIDASE BG1-RELATED-RELATED"/>
    <property type="match status" value="1"/>
</dbReference>
<name>A0A834TTU2_9FABA</name>
<evidence type="ECO:0000256" key="6">
    <source>
        <dbReference type="ARBA" id="ARBA00033335"/>
    </source>
</evidence>
<comment type="caution">
    <text evidence="9">The sequence shown here is derived from an EMBL/GenBank/DDBJ whole genome shotgun (WGS) entry which is preliminary data.</text>
</comment>
<dbReference type="EC" id="3.2.1.39" evidence="3"/>